<keyword evidence="6 9" id="KW-1133">Transmembrane helix</keyword>
<gene>
    <name evidence="11" type="ORF">AWT59_2819</name>
</gene>
<feature type="transmembrane region" description="Helical" evidence="9">
    <location>
        <begin position="143"/>
        <end position="165"/>
    </location>
</feature>
<keyword evidence="2 9" id="KW-0813">Transport</keyword>
<keyword evidence="4 9" id="KW-0997">Cell inner membrane</keyword>
<comment type="caution">
    <text evidence="11">The sequence shown here is derived from an EMBL/GenBank/DDBJ whole genome shotgun (WGS) entry which is preliminary data.</text>
</comment>
<name>A0A139BQ12_9PROT</name>
<feature type="domain" description="Tripartite ATP-independent periplasmic transporters DctQ component" evidence="10">
    <location>
        <begin position="39"/>
        <end position="168"/>
    </location>
</feature>
<dbReference type="InterPro" id="IPR007387">
    <property type="entry name" value="TRAP_DctQ"/>
</dbReference>
<dbReference type="GO" id="GO:0022857">
    <property type="term" value="F:transmembrane transporter activity"/>
    <property type="evidence" value="ECO:0007669"/>
    <property type="project" value="UniProtKB-UniRule"/>
</dbReference>
<reference evidence="11 12" key="1">
    <citation type="submission" date="2016-02" db="EMBL/GenBank/DDBJ databases">
        <authorList>
            <person name="Wen L."/>
            <person name="He K."/>
            <person name="Yang H."/>
        </authorList>
    </citation>
    <scope>NUCLEOTIDE SEQUENCE [LARGE SCALE GENOMIC DNA]</scope>
    <source>
        <strain evidence="11">ShG14-8</strain>
    </source>
</reference>
<dbReference type="Proteomes" id="UP000070578">
    <property type="component" value="Unassembled WGS sequence"/>
</dbReference>
<evidence type="ECO:0000256" key="3">
    <source>
        <dbReference type="ARBA" id="ARBA00022475"/>
    </source>
</evidence>
<evidence type="ECO:0000256" key="4">
    <source>
        <dbReference type="ARBA" id="ARBA00022519"/>
    </source>
</evidence>
<evidence type="ECO:0000256" key="2">
    <source>
        <dbReference type="ARBA" id="ARBA00022448"/>
    </source>
</evidence>
<dbReference type="EMBL" id="LSLI01000103">
    <property type="protein sequence ID" value="KXS31059.1"/>
    <property type="molecule type" value="Genomic_DNA"/>
</dbReference>
<dbReference type="AlphaFoldDB" id="A0A139BQ12"/>
<accession>A0A139BQ12</accession>
<reference evidence="11 12" key="2">
    <citation type="submission" date="2016-03" db="EMBL/GenBank/DDBJ databases">
        <title>New uncultured bacterium of the family Gallionellaceae from acid mine drainage: description and reconstruction of genome based on metagenomic analysis of microbial community.</title>
        <authorList>
            <person name="Kadnikov V."/>
            <person name="Ivasenko D."/>
            <person name="Beletsky A."/>
            <person name="Mardanov A."/>
            <person name="Danilova E."/>
            <person name="Pimenov N."/>
            <person name="Karnachuk O."/>
            <person name="Ravin N."/>
        </authorList>
    </citation>
    <scope>NUCLEOTIDE SEQUENCE [LARGE SCALE GENOMIC DNA]</scope>
    <source>
        <strain evidence="11">ShG14-8</strain>
    </source>
</reference>
<dbReference type="GO" id="GO:0005886">
    <property type="term" value="C:plasma membrane"/>
    <property type="evidence" value="ECO:0007669"/>
    <property type="project" value="UniProtKB-SubCell"/>
</dbReference>
<feature type="transmembrane region" description="Helical" evidence="9">
    <location>
        <begin position="100"/>
        <end position="118"/>
    </location>
</feature>
<feature type="transmembrane region" description="Helical" evidence="9">
    <location>
        <begin position="57"/>
        <end position="79"/>
    </location>
</feature>
<keyword evidence="5 9" id="KW-0812">Transmembrane</keyword>
<evidence type="ECO:0000256" key="6">
    <source>
        <dbReference type="ARBA" id="ARBA00022989"/>
    </source>
</evidence>
<dbReference type="GO" id="GO:0015740">
    <property type="term" value="P:C4-dicarboxylate transport"/>
    <property type="evidence" value="ECO:0007669"/>
    <property type="project" value="TreeGrafter"/>
</dbReference>
<evidence type="ECO:0000256" key="9">
    <source>
        <dbReference type="RuleBase" id="RU369079"/>
    </source>
</evidence>
<comment type="function">
    <text evidence="9">Part of the tripartite ATP-independent periplasmic (TRAP) transport system.</text>
</comment>
<evidence type="ECO:0000256" key="5">
    <source>
        <dbReference type="ARBA" id="ARBA00022692"/>
    </source>
</evidence>
<comment type="subunit">
    <text evidence="9">The complex comprises the extracytoplasmic solute receptor protein and the two transmembrane proteins.</text>
</comment>
<keyword evidence="3" id="KW-1003">Cell membrane</keyword>
<dbReference type="Pfam" id="PF04290">
    <property type="entry name" value="DctQ"/>
    <property type="match status" value="1"/>
</dbReference>
<dbReference type="PANTHER" id="PTHR35011">
    <property type="entry name" value="2,3-DIKETO-L-GULONATE TRAP TRANSPORTER SMALL PERMEASE PROTEIN YIAM"/>
    <property type="match status" value="1"/>
</dbReference>
<organism evidence="11 12">
    <name type="scientific">Candidatus Gallionella acididurans</name>
    <dbReference type="NCBI Taxonomy" id="1796491"/>
    <lineage>
        <taxon>Bacteria</taxon>
        <taxon>Pseudomonadati</taxon>
        <taxon>Pseudomonadota</taxon>
        <taxon>Betaproteobacteria</taxon>
        <taxon>Nitrosomonadales</taxon>
        <taxon>Gallionellaceae</taxon>
        <taxon>Gallionella</taxon>
    </lineage>
</organism>
<sequence length="184" mass="20761">MGPAQVGDRSVWRRFAQAVKGFNVLTGYLSGITIVVTSVVVCYGVVMRYFFSSPTDWGLELSIFLLIIATFMSAAYTQLQRGHVTIEVLAHLLSPRANKWRYLVGDALSLVFCAFLAWNSWEFFREAYTDGRVTNSTWGPKLWIRYSFMVIGTTALALQLLVQIVDTVVGWKGKPHITGPEWKE</sequence>
<dbReference type="PANTHER" id="PTHR35011:SF10">
    <property type="entry name" value="TRAP TRANSPORTER SMALL PERMEASE PROTEIN"/>
    <property type="match status" value="1"/>
</dbReference>
<evidence type="ECO:0000256" key="8">
    <source>
        <dbReference type="ARBA" id="ARBA00038436"/>
    </source>
</evidence>
<evidence type="ECO:0000259" key="10">
    <source>
        <dbReference type="Pfam" id="PF04290"/>
    </source>
</evidence>
<evidence type="ECO:0000256" key="1">
    <source>
        <dbReference type="ARBA" id="ARBA00004429"/>
    </source>
</evidence>
<feature type="transmembrane region" description="Helical" evidence="9">
    <location>
        <begin position="21"/>
        <end position="51"/>
    </location>
</feature>
<proteinExistence type="inferred from homology"/>
<comment type="similarity">
    <text evidence="8 9">Belongs to the TRAP transporter small permease family.</text>
</comment>
<comment type="subcellular location">
    <subcellularLocation>
        <location evidence="1 9">Cell inner membrane</location>
        <topology evidence="1 9">Multi-pass membrane protein</topology>
    </subcellularLocation>
</comment>
<dbReference type="InterPro" id="IPR055348">
    <property type="entry name" value="DctQ"/>
</dbReference>
<protein>
    <recommendedName>
        <fullName evidence="9">TRAP transporter small permease protein</fullName>
    </recommendedName>
</protein>
<keyword evidence="7 9" id="KW-0472">Membrane</keyword>
<evidence type="ECO:0000313" key="12">
    <source>
        <dbReference type="Proteomes" id="UP000070578"/>
    </source>
</evidence>
<evidence type="ECO:0000256" key="7">
    <source>
        <dbReference type="ARBA" id="ARBA00023136"/>
    </source>
</evidence>
<evidence type="ECO:0000313" key="11">
    <source>
        <dbReference type="EMBL" id="KXS31059.1"/>
    </source>
</evidence>